<evidence type="ECO:0000259" key="9">
    <source>
        <dbReference type="Pfam" id="PF00535"/>
    </source>
</evidence>
<dbReference type="EMBL" id="CP002859">
    <property type="protein sequence ID" value="AEI50322.1"/>
    <property type="molecule type" value="Genomic_DNA"/>
</dbReference>
<dbReference type="PANTHER" id="PTHR48090:SF3">
    <property type="entry name" value="UNDECAPRENYL-PHOSPHATE 4-DEOXY-4-FORMAMIDO-L-ARABINOSE TRANSFERASE"/>
    <property type="match status" value="1"/>
</dbReference>
<keyword evidence="5" id="KW-0448">Lipopolysaccharide biosynthesis</keyword>
<dbReference type="CDD" id="cd04187">
    <property type="entry name" value="DPM1_like_bac"/>
    <property type="match status" value="1"/>
</dbReference>
<evidence type="ECO:0000313" key="11">
    <source>
        <dbReference type="EMBL" id="AEI50322.1"/>
    </source>
</evidence>
<dbReference type="PANTHER" id="PTHR48090">
    <property type="entry name" value="UNDECAPRENYL-PHOSPHATE 4-DEOXY-4-FORMAMIDO-L-ARABINOSE TRANSFERASE-RELATED"/>
    <property type="match status" value="1"/>
</dbReference>
<reference evidence="12" key="1">
    <citation type="submission" date="2011-06" db="EMBL/GenBank/DDBJ databases">
        <title>The complete genome of chromosome of Runella slithyformis DSM 19594.</title>
        <authorList>
            <consortium name="US DOE Joint Genome Institute (JGI-PGF)"/>
            <person name="Lucas S."/>
            <person name="Han J."/>
            <person name="Lapidus A."/>
            <person name="Bruce D."/>
            <person name="Goodwin L."/>
            <person name="Pitluck S."/>
            <person name="Peters L."/>
            <person name="Kyrpides N."/>
            <person name="Mavromatis K."/>
            <person name="Ivanova N."/>
            <person name="Ovchinnikova G."/>
            <person name="Zhang X."/>
            <person name="Misra M."/>
            <person name="Detter J.C."/>
            <person name="Tapia R."/>
            <person name="Han C."/>
            <person name="Land M."/>
            <person name="Hauser L."/>
            <person name="Markowitz V."/>
            <person name="Cheng J.-F."/>
            <person name="Hugenholtz P."/>
            <person name="Woyke T."/>
            <person name="Wu D."/>
            <person name="Tindall B."/>
            <person name="Faehrich R."/>
            <person name="Brambilla E."/>
            <person name="Klenk H.-P."/>
            <person name="Eisen J.A."/>
        </authorList>
    </citation>
    <scope>NUCLEOTIDE SEQUENCE [LARGE SCALE GENOMIC DNA]</scope>
    <source>
        <strain evidence="12">ATCC 29530 / DSM 19594 / LMG 11500 / NCIMB 11436 / LSU 4</strain>
    </source>
</reference>
<feature type="domain" description="Glycosyltransferase 2-like" evidence="9">
    <location>
        <begin position="350"/>
        <end position="511"/>
    </location>
</feature>
<dbReference type="InterPro" id="IPR036291">
    <property type="entry name" value="NAD(P)-bd_dom_sf"/>
</dbReference>
<evidence type="ECO:0000256" key="8">
    <source>
        <dbReference type="SAM" id="Phobius"/>
    </source>
</evidence>
<dbReference type="Gene3D" id="3.90.550.10">
    <property type="entry name" value="Spore Coat Polysaccharide Biosynthesis Protein SpsA, Chain A"/>
    <property type="match status" value="1"/>
</dbReference>
<keyword evidence="1" id="KW-1003">Cell membrane</keyword>
<name>A0A7U3ZN80_RUNSL</name>
<dbReference type="Pfam" id="PF00535">
    <property type="entry name" value="Glycos_transf_2"/>
    <property type="match status" value="1"/>
</dbReference>
<dbReference type="Proteomes" id="UP000000493">
    <property type="component" value="Chromosome"/>
</dbReference>
<keyword evidence="2" id="KW-0328">Glycosyltransferase</keyword>
<evidence type="ECO:0000256" key="6">
    <source>
        <dbReference type="ARBA" id="ARBA00022989"/>
    </source>
</evidence>
<feature type="domain" description="NAD-dependent epimerase/dehydratase" evidence="10">
    <location>
        <begin position="26"/>
        <end position="257"/>
    </location>
</feature>
<dbReference type="GO" id="GO:0005886">
    <property type="term" value="C:plasma membrane"/>
    <property type="evidence" value="ECO:0007669"/>
    <property type="project" value="TreeGrafter"/>
</dbReference>
<dbReference type="InterPro" id="IPR001509">
    <property type="entry name" value="Epimerase_deHydtase"/>
</dbReference>
<dbReference type="AlphaFoldDB" id="A0A7U3ZN80"/>
<feature type="transmembrane region" description="Helical" evidence="8">
    <location>
        <begin position="572"/>
        <end position="593"/>
    </location>
</feature>
<accession>A0A7U3ZN80</accession>
<keyword evidence="12" id="KW-1185">Reference proteome</keyword>
<keyword evidence="7 8" id="KW-0472">Membrane</keyword>
<evidence type="ECO:0000256" key="3">
    <source>
        <dbReference type="ARBA" id="ARBA00022679"/>
    </source>
</evidence>
<organism evidence="11 12">
    <name type="scientific">Runella slithyformis (strain ATCC 29530 / DSM 19594 / LMG 11500 / NCIMB 11436 / LSU 4)</name>
    <dbReference type="NCBI Taxonomy" id="761193"/>
    <lineage>
        <taxon>Bacteria</taxon>
        <taxon>Pseudomonadati</taxon>
        <taxon>Bacteroidota</taxon>
        <taxon>Cytophagia</taxon>
        <taxon>Cytophagales</taxon>
        <taxon>Spirosomataceae</taxon>
        <taxon>Runella</taxon>
    </lineage>
</organism>
<evidence type="ECO:0000256" key="1">
    <source>
        <dbReference type="ARBA" id="ARBA00022475"/>
    </source>
</evidence>
<feature type="transmembrane region" description="Helical" evidence="8">
    <location>
        <begin position="605"/>
        <end position="631"/>
    </location>
</feature>
<dbReference type="Gene3D" id="3.90.25.10">
    <property type="entry name" value="UDP-galactose 4-epimerase, domain 1"/>
    <property type="match status" value="1"/>
</dbReference>
<dbReference type="Pfam" id="PF01370">
    <property type="entry name" value="Epimerase"/>
    <property type="match status" value="1"/>
</dbReference>
<dbReference type="SUPFAM" id="SSF51735">
    <property type="entry name" value="NAD(P)-binding Rossmann-fold domains"/>
    <property type="match status" value="1"/>
</dbReference>
<evidence type="ECO:0000256" key="5">
    <source>
        <dbReference type="ARBA" id="ARBA00022985"/>
    </source>
</evidence>
<evidence type="ECO:0000259" key="10">
    <source>
        <dbReference type="Pfam" id="PF01370"/>
    </source>
</evidence>
<dbReference type="InterPro" id="IPR001173">
    <property type="entry name" value="Glyco_trans_2-like"/>
</dbReference>
<keyword evidence="6 8" id="KW-1133">Transmembrane helix</keyword>
<dbReference type="SUPFAM" id="SSF53448">
    <property type="entry name" value="Nucleotide-diphospho-sugar transferases"/>
    <property type="match status" value="1"/>
</dbReference>
<keyword evidence="4 8" id="KW-0812">Transmembrane</keyword>
<proteinExistence type="predicted"/>
<evidence type="ECO:0000256" key="7">
    <source>
        <dbReference type="ARBA" id="ARBA00023136"/>
    </source>
</evidence>
<dbReference type="GO" id="GO:0009103">
    <property type="term" value="P:lipopolysaccharide biosynthetic process"/>
    <property type="evidence" value="ECO:0007669"/>
    <property type="project" value="UniProtKB-KW"/>
</dbReference>
<dbReference type="InterPro" id="IPR050256">
    <property type="entry name" value="Glycosyltransferase_2"/>
</dbReference>
<protein>
    <submittedName>
        <fullName evidence="11">NAD-dependent epimerase/dehydratase</fullName>
    </submittedName>
</protein>
<evidence type="ECO:0000256" key="2">
    <source>
        <dbReference type="ARBA" id="ARBA00022676"/>
    </source>
</evidence>
<gene>
    <name evidence="11" type="ordered locus">Runsl_3969</name>
</gene>
<sequence length="671" mass="76686">MVYFHTPKISFVLIYQEKIQQLKGPIFVFGASGFIGANLFKDIFKVRQDVYALTHDATKAWRLKLLDVPFENIVHCDILSNNSVESTFEQYKPRTIFNLAAYGAYSKQKNINLTYETNVIGTVNILENCTEETAYIHAGSSSEYGFNCSAPKETDPVKPNSHYAVSKVSAAYLIEFYAKVHQRKALNLRLYSIYGAWEEPDRLIPRLIEEARKGSYPPLVSPDISRDFVYADDCVEAFLDAALNVNDSISGKSYNIATGQKTTMRELVDTSRQTFGQTDTPVWGSMPNRGWDLAEWYGDPTEAQKDLGWRARTSLSEGLRLTKEWQEAHHYEEQLLPAFANPKLNPVITAIIACYKDAQAIPFMYDRLVKTFNEMKVRYEIIFVNDASPDNQDEVINAICQRDSNVIGITHSRNFGSQSAFLSGMEISTGDAVVLMDGDLQDPPEVIPHFYAKWSNGFDVVYGVRVQREMKPHIHFFYKAFYKIFQNLSYIPIPRDAGDFSMIDRKVVKELVALPETEQFLRGLRAWVGFKQTGVDYVRPERMFGVSTNNWRKNIWWAKKAIFSFSFAPLELMSYVGFVLTACSILGIFYQIYAKYFIDPGTPQGITTLIVLITFFGGLTLLGISFLGEYISKIFEETKKRPKFIRTKIQKGEKTFRTSDEIMTLVKQRKK</sequence>
<keyword evidence="3" id="KW-0808">Transferase</keyword>
<dbReference type="GO" id="GO:0016757">
    <property type="term" value="F:glycosyltransferase activity"/>
    <property type="evidence" value="ECO:0007669"/>
    <property type="project" value="UniProtKB-KW"/>
</dbReference>
<reference evidence="11 12" key="2">
    <citation type="journal article" date="2012" name="Stand. Genomic Sci.">
        <title>Complete genome sequence of the aquatic bacterium Runella slithyformis type strain (LSU 4(T)).</title>
        <authorList>
            <person name="Copeland A."/>
            <person name="Zhang X."/>
            <person name="Misra M."/>
            <person name="Lapidus A."/>
            <person name="Nolan M."/>
            <person name="Lucas S."/>
            <person name="Deshpande S."/>
            <person name="Cheng J.F."/>
            <person name="Tapia R."/>
            <person name="Goodwin L.A."/>
            <person name="Pitluck S."/>
            <person name="Liolios K."/>
            <person name="Pagani I."/>
            <person name="Ivanova N."/>
            <person name="Mikhailova N."/>
            <person name="Pati A."/>
            <person name="Chen A."/>
            <person name="Palaniappan K."/>
            <person name="Land M."/>
            <person name="Hauser L."/>
            <person name="Pan C."/>
            <person name="Jeffries C.D."/>
            <person name="Detter J.C."/>
            <person name="Brambilla E.M."/>
            <person name="Rohde M."/>
            <person name="Djao O.D."/>
            <person name="Goker M."/>
            <person name="Sikorski J."/>
            <person name="Tindall B.J."/>
            <person name="Woyke T."/>
            <person name="Bristow J."/>
            <person name="Eisen J.A."/>
            <person name="Markowitz V."/>
            <person name="Hugenholtz P."/>
            <person name="Kyrpides N.C."/>
            <person name="Klenk H.P."/>
            <person name="Mavromatis K."/>
        </authorList>
    </citation>
    <scope>NUCLEOTIDE SEQUENCE [LARGE SCALE GENOMIC DNA]</scope>
    <source>
        <strain evidence="12">ATCC 29530 / DSM 19594 / LMG 11500 / NCIMB 11436 / LSU 4</strain>
    </source>
</reference>
<evidence type="ECO:0000256" key="4">
    <source>
        <dbReference type="ARBA" id="ARBA00022692"/>
    </source>
</evidence>
<dbReference type="Gene3D" id="3.40.50.720">
    <property type="entry name" value="NAD(P)-binding Rossmann-like Domain"/>
    <property type="match status" value="1"/>
</dbReference>
<dbReference type="KEGG" id="rsi:Runsl_3969"/>
<dbReference type="InterPro" id="IPR029044">
    <property type="entry name" value="Nucleotide-diphossugar_trans"/>
</dbReference>
<evidence type="ECO:0000313" key="12">
    <source>
        <dbReference type="Proteomes" id="UP000000493"/>
    </source>
</evidence>